<dbReference type="AlphaFoldDB" id="A0AAV2CUF7"/>
<name>A0AAV2CUF7_9ROSI</name>
<evidence type="ECO:0000313" key="1">
    <source>
        <dbReference type="EMBL" id="CAL1360018.1"/>
    </source>
</evidence>
<proteinExistence type="predicted"/>
<evidence type="ECO:0000313" key="2">
    <source>
        <dbReference type="Proteomes" id="UP001497516"/>
    </source>
</evidence>
<keyword evidence="2" id="KW-1185">Reference proteome</keyword>
<sequence length="106" mass="11647">MPASESSLNTPSSGFCHTLPMLVDCMQREFFVHLLNSFLAFQIIPDFKTVGFCGWSLYPASPVAVVTRFTPLGKIPLPIFHGRILTIGWMGSSHSLIQNSGLYIAS</sequence>
<organism evidence="1 2">
    <name type="scientific">Linum trigynum</name>
    <dbReference type="NCBI Taxonomy" id="586398"/>
    <lineage>
        <taxon>Eukaryota</taxon>
        <taxon>Viridiplantae</taxon>
        <taxon>Streptophyta</taxon>
        <taxon>Embryophyta</taxon>
        <taxon>Tracheophyta</taxon>
        <taxon>Spermatophyta</taxon>
        <taxon>Magnoliopsida</taxon>
        <taxon>eudicotyledons</taxon>
        <taxon>Gunneridae</taxon>
        <taxon>Pentapetalae</taxon>
        <taxon>rosids</taxon>
        <taxon>fabids</taxon>
        <taxon>Malpighiales</taxon>
        <taxon>Linaceae</taxon>
        <taxon>Linum</taxon>
    </lineage>
</organism>
<gene>
    <name evidence="1" type="ORF">LTRI10_LOCUS7478</name>
</gene>
<dbReference type="Proteomes" id="UP001497516">
    <property type="component" value="Chromosome 10"/>
</dbReference>
<dbReference type="EMBL" id="OZ034814">
    <property type="protein sequence ID" value="CAL1360018.1"/>
    <property type="molecule type" value="Genomic_DNA"/>
</dbReference>
<accession>A0AAV2CUF7</accession>
<reference evidence="1 2" key="1">
    <citation type="submission" date="2024-04" db="EMBL/GenBank/DDBJ databases">
        <authorList>
            <person name="Fracassetti M."/>
        </authorList>
    </citation>
    <scope>NUCLEOTIDE SEQUENCE [LARGE SCALE GENOMIC DNA]</scope>
</reference>
<protein>
    <submittedName>
        <fullName evidence="1">Uncharacterized protein</fullName>
    </submittedName>
</protein>